<accession>A0A182FZB8</accession>
<reference evidence="1" key="2">
    <citation type="submission" date="2022-08" db="UniProtKB">
        <authorList>
            <consortium name="EnsemblMetazoa"/>
        </authorList>
    </citation>
    <scope>IDENTIFICATION</scope>
    <source>
        <strain evidence="1">STECLA/ALBI9_A</strain>
    </source>
</reference>
<name>A0A182FZB8_ANOAL</name>
<dbReference type="EnsemblMetazoa" id="AALB014934-RA">
    <property type="protein sequence ID" value="AALB014934-PA"/>
    <property type="gene ID" value="AALB014934"/>
</dbReference>
<proteinExistence type="predicted"/>
<protein>
    <submittedName>
        <fullName evidence="1">Uncharacterized protein</fullName>
    </submittedName>
</protein>
<evidence type="ECO:0000313" key="2">
    <source>
        <dbReference type="Proteomes" id="UP000069272"/>
    </source>
</evidence>
<sequence length="56" mass="6244">LAVRKKVGQRKSGVENRACVKRRWTTNPRTLTPSPPVCGVRCYLILLAPSPSEQPQ</sequence>
<dbReference type="Proteomes" id="UP000069272">
    <property type="component" value="Chromosome 3R"/>
</dbReference>
<dbReference type="AlphaFoldDB" id="A0A182FZB8"/>
<organism evidence="1 2">
    <name type="scientific">Anopheles albimanus</name>
    <name type="common">New world malaria mosquito</name>
    <dbReference type="NCBI Taxonomy" id="7167"/>
    <lineage>
        <taxon>Eukaryota</taxon>
        <taxon>Metazoa</taxon>
        <taxon>Ecdysozoa</taxon>
        <taxon>Arthropoda</taxon>
        <taxon>Hexapoda</taxon>
        <taxon>Insecta</taxon>
        <taxon>Pterygota</taxon>
        <taxon>Neoptera</taxon>
        <taxon>Endopterygota</taxon>
        <taxon>Diptera</taxon>
        <taxon>Nematocera</taxon>
        <taxon>Culicoidea</taxon>
        <taxon>Culicidae</taxon>
        <taxon>Anophelinae</taxon>
        <taxon>Anopheles</taxon>
    </lineage>
</organism>
<reference evidence="1 2" key="1">
    <citation type="journal article" date="2017" name="G3 (Bethesda)">
        <title>The Physical Genome Mapping of Anopheles albimanus Corrected Scaffold Misassemblies and Identified Interarm Rearrangements in Genus Anopheles.</title>
        <authorList>
            <person name="Artemov G.N."/>
            <person name="Peery A.N."/>
            <person name="Jiang X."/>
            <person name="Tu Z."/>
            <person name="Stegniy V.N."/>
            <person name="Sharakhova M.V."/>
            <person name="Sharakhov I.V."/>
        </authorList>
    </citation>
    <scope>NUCLEOTIDE SEQUENCE [LARGE SCALE GENOMIC DNA]</scope>
    <source>
        <strain evidence="1 2">ALBI9_A</strain>
    </source>
</reference>
<evidence type="ECO:0000313" key="1">
    <source>
        <dbReference type="EnsemblMetazoa" id="AALB014934-PA"/>
    </source>
</evidence>
<keyword evidence="2" id="KW-1185">Reference proteome</keyword>
<dbReference type="VEuPathDB" id="VectorBase:AALB014934"/>